<feature type="transmembrane region" description="Helical" evidence="1">
    <location>
        <begin position="17"/>
        <end position="37"/>
    </location>
</feature>
<dbReference type="HOGENOM" id="CLU_879388_0_0_9"/>
<dbReference type="EMBL" id="KI271584">
    <property type="protein sequence ID" value="ERL65813.1"/>
    <property type="molecule type" value="Genomic_DNA"/>
</dbReference>
<dbReference type="SUPFAM" id="SSF55781">
    <property type="entry name" value="GAF domain-like"/>
    <property type="match status" value="1"/>
</dbReference>
<dbReference type="eggNOG" id="COG0451">
    <property type="taxonomic scope" value="Bacteria"/>
</dbReference>
<gene>
    <name evidence="2" type="ORF">L248_1889</name>
</gene>
<evidence type="ECO:0000256" key="1">
    <source>
        <dbReference type="SAM" id="Phobius"/>
    </source>
</evidence>
<dbReference type="RefSeq" id="WP_022528756.1">
    <property type="nucleotide sequence ID" value="NZ_KI271584.1"/>
</dbReference>
<evidence type="ECO:0000313" key="2">
    <source>
        <dbReference type="EMBL" id="ERL65813.1"/>
    </source>
</evidence>
<dbReference type="Proteomes" id="UP000030647">
    <property type="component" value="Unassembled WGS sequence"/>
</dbReference>
<name>U4TVF0_9LACO</name>
<accession>U4TVF0</accession>
<reference evidence="3" key="1">
    <citation type="journal article" date="2013" name="Genome Announc.">
        <title>Whole-Genome Sequencing of Lactobacillus shenzhenensis Strain LY-73T.</title>
        <authorList>
            <person name="Lin Z."/>
            <person name="Liu Z."/>
            <person name="Yang R."/>
            <person name="Zou Y."/>
            <person name="Wan D."/>
            <person name="Chen J."/>
            <person name="Guo M."/>
            <person name="Zhao J."/>
            <person name="Fang C."/>
            <person name="Yang R."/>
            <person name="Liu F."/>
        </authorList>
    </citation>
    <scope>NUCLEOTIDE SEQUENCE [LARGE SCALE GENOMIC DNA]</scope>
    <source>
        <strain evidence="3">LY-73</strain>
    </source>
</reference>
<keyword evidence="1" id="KW-0812">Transmembrane</keyword>
<protein>
    <recommendedName>
        <fullName evidence="4">GAF domain-containing protein</fullName>
    </recommendedName>
</protein>
<dbReference type="AlphaFoldDB" id="U4TVF0"/>
<organism evidence="2 3">
    <name type="scientific">Schleiferilactobacillus shenzhenensis LY-73</name>
    <dbReference type="NCBI Taxonomy" id="1231336"/>
    <lineage>
        <taxon>Bacteria</taxon>
        <taxon>Bacillati</taxon>
        <taxon>Bacillota</taxon>
        <taxon>Bacilli</taxon>
        <taxon>Lactobacillales</taxon>
        <taxon>Lactobacillaceae</taxon>
        <taxon>Schleiferilactobacillus</taxon>
    </lineage>
</organism>
<proteinExistence type="predicted"/>
<keyword evidence="1" id="KW-0472">Membrane</keyword>
<keyword evidence="1" id="KW-1133">Transmembrane helix</keyword>
<keyword evidence="3" id="KW-1185">Reference proteome</keyword>
<dbReference type="STRING" id="1231336.L248_1889"/>
<sequence>MPITQQKSLWLKLLEPLAAVTALTALLALTAFVPAAFEPTLGLVVTALFAAYYGLGVGLYTAALVLIAQCVLHGPLRGGDILSQLWTMPQLLAWSTMFLLAILLGNLTTARRERYDDLAFANQELHAAQAELDHTLTVVTASKDALKEKLLATDNQTSVLFDIFRVVDRVAPEFVPATVVRMLEKHLGARQVAIYEYRSDGLSVVAASKHGVRDIPLMQCPPVIRQAFSADSPVFRGPADPLDAPTLVSAVHVEGQLAYLITVDDVVFDQLTTQNYILFSWFTRILGTRMETAQLWEAGYPTPVDDAVAALVVNGK</sequence>
<evidence type="ECO:0008006" key="4">
    <source>
        <dbReference type="Google" id="ProtNLM"/>
    </source>
</evidence>
<feature type="transmembrane region" description="Helical" evidence="1">
    <location>
        <begin position="44"/>
        <end position="68"/>
    </location>
</feature>
<dbReference type="OrthoDB" id="2352976at2"/>
<feature type="transmembrane region" description="Helical" evidence="1">
    <location>
        <begin position="88"/>
        <end position="107"/>
    </location>
</feature>
<evidence type="ECO:0000313" key="3">
    <source>
        <dbReference type="Proteomes" id="UP000030647"/>
    </source>
</evidence>